<dbReference type="PANTHER" id="PTHR31415:SF9">
    <property type="entry name" value="OS05G0367900 PROTEIN"/>
    <property type="match status" value="1"/>
</dbReference>
<keyword evidence="3" id="KW-1133">Transmembrane helix</keyword>
<dbReference type="RefSeq" id="XP_071937431.1">
    <property type="nucleotide sequence ID" value="XM_072081330.1"/>
</dbReference>
<evidence type="ECO:0000256" key="1">
    <source>
        <dbReference type="ARBA" id="ARBA00004370"/>
    </source>
</evidence>
<gene>
    <name evidence="5" type="primary">LOC140003789</name>
    <name evidence="6" type="synonym">LOC140037144</name>
</gene>
<reference evidence="5 6" key="1">
    <citation type="submission" date="2025-05" db="UniProtKB">
        <authorList>
            <consortium name="RefSeq"/>
        </authorList>
    </citation>
    <scope>IDENTIFICATION</scope>
    <source>
        <tissue evidence="5 6">Leaves</tissue>
    </source>
</reference>
<evidence type="ECO:0000256" key="3">
    <source>
        <dbReference type="SAM" id="Phobius"/>
    </source>
</evidence>
<dbReference type="InterPro" id="IPR044839">
    <property type="entry name" value="NDR1-like"/>
</dbReference>
<feature type="transmembrane region" description="Helical" evidence="3">
    <location>
        <begin position="36"/>
        <end position="58"/>
    </location>
</feature>
<dbReference type="PANTHER" id="PTHR31415">
    <property type="entry name" value="OS05G0367900 PROTEIN"/>
    <property type="match status" value="1"/>
</dbReference>
<dbReference type="Proteomes" id="UP001652660">
    <property type="component" value="Chromosome 2e"/>
</dbReference>
<evidence type="ECO:0000313" key="4">
    <source>
        <dbReference type="Proteomes" id="UP001652660"/>
    </source>
</evidence>
<accession>A0ABM4X070</accession>
<keyword evidence="2 3" id="KW-0472">Membrane</keyword>
<evidence type="ECO:0000313" key="6">
    <source>
        <dbReference type="RefSeq" id="XP_071937449.1"/>
    </source>
</evidence>
<protein>
    <submittedName>
        <fullName evidence="5 6">NDR1/HIN1-like protein 12</fullName>
    </submittedName>
</protein>
<evidence type="ECO:0000256" key="2">
    <source>
        <dbReference type="ARBA" id="ARBA00023136"/>
    </source>
</evidence>
<dbReference type="RefSeq" id="XP_071937449.1">
    <property type="nucleotide sequence ID" value="XM_072081348.1"/>
</dbReference>
<keyword evidence="4" id="KW-1185">Reference proteome</keyword>
<dbReference type="GeneID" id="140003789"/>
<sequence>MSHEKCVDEGCKRCSRRGYFNRSSAAVLKRGRGRAICSFLITFLVLAGITALILWLVYRPHKPKFRVVSAAVFDLNATAPPFLSATMQFTLTTRNSNRRVSFFYDQLSAFVSYRDQAITPPVMLPPLYHETKSTVIMSPVLGGASVPVSPEVSNGLAMDEAYGVVALRLVLLGKLRYKAGAIRTGRYGIYVECDMLVGVRKGFVGQVPLLPSPGCKVDT</sequence>
<evidence type="ECO:0000313" key="5">
    <source>
        <dbReference type="RefSeq" id="XP_071937431.1"/>
    </source>
</evidence>
<proteinExistence type="predicted"/>
<name>A0ABM4X070_COFAR</name>
<comment type="subcellular location">
    <subcellularLocation>
        <location evidence="1">Membrane</location>
    </subcellularLocation>
</comment>
<keyword evidence="3" id="KW-0812">Transmembrane</keyword>
<organism evidence="4 5">
    <name type="scientific">Coffea arabica</name>
    <name type="common">Arabian coffee</name>
    <dbReference type="NCBI Taxonomy" id="13443"/>
    <lineage>
        <taxon>Eukaryota</taxon>
        <taxon>Viridiplantae</taxon>
        <taxon>Streptophyta</taxon>
        <taxon>Embryophyta</taxon>
        <taxon>Tracheophyta</taxon>
        <taxon>Spermatophyta</taxon>
        <taxon>Magnoliopsida</taxon>
        <taxon>eudicotyledons</taxon>
        <taxon>Gunneridae</taxon>
        <taxon>Pentapetalae</taxon>
        <taxon>asterids</taxon>
        <taxon>lamiids</taxon>
        <taxon>Gentianales</taxon>
        <taxon>Rubiaceae</taxon>
        <taxon>Ixoroideae</taxon>
        <taxon>Gardenieae complex</taxon>
        <taxon>Bertiereae - Coffeeae clade</taxon>
        <taxon>Coffeeae</taxon>
        <taxon>Coffea</taxon>
    </lineage>
</organism>